<evidence type="ECO:0000256" key="1">
    <source>
        <dbReference type="SAM" id="MobiDB-lite"/>
    </source>
</evidence>
<organism evidence="2 3">
    <name type="scientific">Elysia crispata</name>
    <name type="common">lettuce slug</name>
    <dbReference type="NCBI Taxonomy" id="231223"/>
    <lineage>
        <taxon>Eukaryota</taxon>
        <taxon>Metazoa</taxon>
        <taxon>Spiralia</taxon>
        <taxon>Lophotrochozoa</taxon>
        <taxon>Mollusca</taxon>
        <taxon>Gastropoda</taxon>
        <taxon>Heterobranchia</taxon>
        <taxon>Euthyneura</taxon>
        <taxon>Panpulmonata</taxon>
        <taxon>Sacoglossa</taxon>
        <taxon>Placobranchoidea</taxon>
        <taxon>Plakobranchidae</taxon>
        <taxon>Elysia</taxon>
    </lineage>
</organism>
<evidence type="ECO:0000313" key="3">
    <source>
        <dbReference type="Proteomes" id="UP001283361"/>
    </source>
</evidence>
<name>A0AAE1DJH8_9GAST</name>
<keyword evidence="3" id="KW-1185">Reference proteome</keyword>
<evidence type="ECO:0000313" key="2">
    <source>
        <dbReference type="EMBL" id="KAK3771703.1"/>
    </source>
</evidence>
<gene>
    <name evidence="2" type="ORF">RRG08_035759</name>
</gene>
<dbReference type="AlphaFoldDB" id="A0AAE1DJH8"/>
<protein>
    <submittedName>
        <fullName evidence="2">Uncharacterized protein</fullName>
    </submittedName>
</protein>
<dbReference type="EMBL" id="JAWDGP010003691">
    <property type="protein sequence ID" value="KAK3771703.1"/>
    <property type="molecule type" value="Genomic_DNA"/>
</dbReference>
<reference evidence="2" key="1">
    <citation type="journal article" date="2023" name="G3 (Bethesda)">
        <title>A reference genome for the long-term kleptoplast-retaining sea slug Elysia crispata morphotype clarki.</title>
        <authorList>
            <person name="Eastman K.E."/>
            <person name="Pendleton A.L."/>
            <person name="Shaikh M.A."/>
            <person name="Suttiyut T."/>
            <person name="Ogas R."/>
            <person name="Tomko P."/>
            <person name="Gavelis G."/>
            <person name="Widhalm J.R."/>
            <person name="Wisecaver J.H."/>
        </authorList>
    </citation>
    <scope>NUCLEOTIDE SEQUENCE</scope>
    <source>
        <strain evidence="2">ECLA1</strain>
    </source>
</reference>
<accession>A0AAE1DJH8</accession>
<proteinExistence type="predicted"/>
<feature type="region of interest" description="Disordered" evidence="1">
    <location>
        <begin position="13"/>
        <end position="32"/>
    </location>
</feature>
<dbReference type="Proteomes" id="UP001283361">
    <property type="component" value="Unassembled WGS sequence"/>
</dbReference>
<comment type="caution">
    <text evidence="2">The sequence shown here is derived from an EMBL/GenBank/DDBJ whole genome shotgun (WGS) entry which is preliminary data.</text>
</comment>
<sequence>MIRASRLRAAVQQSSCAQSHCGPPKQVSTGQAKSISMADDLAAFHPFPSLPFHPVPSPTPHFLPFRPIELEWAWLPIPQRS</sequence>